<keyword evidence="2" id="KW-1185">Reference proteome</keyword>
<gene>
    <name evidence="1" type="ORF">vir335_00073</name>
</gene>
<proteinExistence type="predicted"/>
<name>A0AA86YFJ5_9CAUD</name>
<dbReference type="GeneID" id="301841448"/>
<reference evidence="1 2" key="1">
    <citation type="journal article" date="2023" name="Nat. Microbiol.">
        <title>A compendium of viruses from methanogenic archaea reveals their diversity and adaptations to the gut environment.</title>
        <authorList>
            <person name="Medvedeva S."/>
            <person name="Borrel G."/>
            <person name="Krupovic M."/>
            <person name="Gribaldo S."/>
        </authorList>
    </citation>
    <scope>NUCLEOTIDE SEQUENCE [LARGE SCALE GENOMIC DNA]</scope>
</reference>
<protein>
    <submittedName>
        <fullName evidence="1">Uncharacterized protein</fullName>
    </submittedName>
</protein>
<evidence type="ECO:0000313" key="2">
    <source>
        <dbReference type="Proteomes" id="UP001302000"/>
    </source>
</evidence>
<dbReference type="EMBL" id="BK063680">
    <property type="protein sequence ID" value="DBA35629.1"/>
    <property type="molecule type" value="Genomic_DNA"/>
</dbReference>
<sequence length="235" mass="26505">MAIEYRIFCRYCDSVSDAMVRYADASAEDRRKVEKAALEWERRTSGLKLIDMDDRLTESNGWASFIICTLTSMGIRATETEDEGSPLLGAAKVDDTAGKMDRRTLRELMDIASVNACEDGMFEVMLDLGLSLMVHTDGCADANAEDLRDEVAAHATETEDDSGIVYRVVDGLPRRTYRQYFKYCAYAKFEAESDDVARFIGPLMSPTSIFWRECDGPLDRLDDNGRYEETIEEGE</sequence>
<dbReference type="Proteomes" id="UP001302000">
    <property type="component" value="Segment"/>
</dbReference>
<dbReference type="RefSeq" id="YP_013605533.1">
    <property type="nucleotide sequence ID" value="NC_134205.1"/>
</dbReference>
<evidence type="ECO:0000313" key="1">
    <source>
        <dbReference type="EMBL" id="DBA35629.1"/>
    </source>
</evidence>
<accession>A0AA86YFJ5</accession>
<organism evidence="1 2">
    <name type="scientific">Caudoviricetes sp. vir335</name>
    <dbReference type="NCBI Taxonomy" id="3068357"/>
    <lineage>
        <taxon>Viruses</taxon>
        <taxon>Duplodnaviria</taxon>
        <taxon>Heunggongvirae</taxon>
        <taxon>Uroviricota</taxon>
        <taxon>Caudoviricetes</taxon>
    </lineage>
</organism>